<name>A0ABS4WK04_9MICO</name>
<proteinExistence type="predicted"/>
<protein>
    <recommendedName>
        <fullName evidence="1">DUF559 domain-containing protein</fullName>
    </recommendedName>
</protein>
<feature type="domain" description="DUF559" evidence="1">
    <location>
        <begin position="263"/>
        <end position="306"/>
    </location>
</feature>
<dbReference type="Pfam" id="PF04480">
    <property type="entry name" value="DUF559"/>
    <property type="match status" value="1"/>
</dbReference>
<accession>A0ABS4WK04</accession>
<evidence type="ECO:0000313" key="2">
    <source>
        <dbReference type="EMBL" id="MBP2376535.1"/>
    </source>
</evidence>
<evidence type="ECO:0000313" key="3">
    <source>
        <dbReference type="Proteomes" id="UP000703720"/>
    </source>
</evidence>
<comment type="caution">
    <text evidence="2">The sequence shown here is derived from an EMBL/GenBank/DDBJ whole genome shotgun (WGS) entry which is preliminary data.</text>
</comment>
<dbReference type="InterPro" id="IPR011335">
    <property type="entry name" value="Restrct_endonuc-II-like"/>
</dbReference>
<dbReference type="SUPFAM" id="SSF52980">
    <property type="entry name" value="Restriction endonuclease-like"/>
    <property type="match status" value="1"/>
</dbReference>
<dbReference type="EMBL" id="JAGIOA010000001">
    <property type="protein sequence ID" value="MBP2376535.1"/>
    <property type="molecule type" value="Genomic_DNA"/>
</dbReference>
<evidence type="ECO:0000259" key="1">
    <source>
        <dbReference type="Pfam" id="PF04480"/>
    </source>
</evidence>
<dbReference type="RefSeq" id="WP_210095994.1">
    <property type="nucleotide sequence ID" value="NZ_BAAAIO010000001.1"/>
</dbReference>
<organism evidence="2 3">
    <name type="scientific">Microbacterium phyllosphaerae</name>
    <dbReference type="NCBI Taxonomy" id="124798"/>
    <lineage>
        <taxon>Bacteria</taxon>
        <taxon>Bacillati</taxon>
        <taxon>Actinomycetota</taxon>
        <taxon>Actinomycetes</taxon>
        <taxon>Micrococcales</taxon>
        <taxon>Microbacteriaceae</taxon>
        <taxon>Microbacterium</taxon>
    </lineage>
</organism>
<sequence>MTPRENLPDEIRGIGFSVHIARLHGVSRNRLRSVDLEAPFFGVRAPAGTVPTFDDIVDPHERQRRARARRAHVYAPRLHNGHFFSHQTAASIWGAPLPLEFTDDDQIAAYSDLHLHVSAAGHTPFPRASGIVGHRTLSSLTEITVHDGLRVTSPAATWASLGGLPLFDVVAIGDHMCRVWRSGRGRPAPGRAPLSTRADLRTMLEAGRRRGAARLRDALELVREDSWSPRETRVRCILLAGGLPEPELNVDIHDERGRFLGCVDMVYREARVVIEYLGMLHGEQWAADVERLERLRAAGWVVIEVTSPLLRRPEELVRRVSAALGA</sequence>
<reference evidence="2 3" key="1">
    <citation type="submission" date="2021-03" db="EMBL/GenBank/DDBJ databases">
        <title>Sequencing the genomes of 1000 actinobacteria strains.</title>
        <authorList>
            <person name="Klenk H.-P."/>
        </authorList>
    </citation>
    <scope>NUCLEOTIDE SEQUENCE [LARGE SCALE GENOMIC DNA]</scope>
    <source>
        <strain evidence="2 3">DSM 13468</strain>
    </source>
</reference>
<keyword evidence="3" id="KW-1185">Reference proteome</keyword>
<dbReference type="InterPro" id="IPR007569">
    <property type="entry name" value="DUF559"/>
</dbReference>
<gene>
    <name evidence="2" type="ORF">JOF42_000030</name>
</gene>
<dbReference type="Proteomes" id="UP000703720">
    <property type="component" value="Unassembled WGS sequence"/>
</dbReference>